<keyword evidence="2" id="KW-1185">Reference proteome</keyword>
<accession>A0ABY5HKV4</accession>
<reference evidence="1" key="1">
    <citation type="submission" date="2021-04" db="EMBL/GenBank/DDBJ databases">
        <title>Oceanospirillales bacteria with DddD are important DMSP degraders in coastal seawater.</title>
        <authorList>
            <person name="Liu J."/>
        </authorList>
    </citation>
    <scope>NUCLEOTIDE SEQUENCE</scope>
    <source>
        <strain evidence="1">D13-1</strain>
    </source>
</reference>
<evidence type="ECO:0000313" key="1">
    <source>
        <dbReference type="EMBL" id="UTW12925.1"/>
    </source>
</evidence>
<protein>
    <submittedName>
        <fullName evidence="1">Uncharacterized protein</fullName>
    </submittedName>
</protein>
<organism evidence="1 2">
    <name type="scientific">Marinobacterium rhizophilum</name>
    <dbReference type="NCBI Taxonomy" id="420402"/>
    <lineage>
        <taxon>Bacteria</taxon>
        <taxon>Pseudomonadati</taxon>
        <taxon>Pseudomonadota</taxon>
        <taxon>Gammaproteobacteria</taxon>
        <taxon>Oceanospirillales</taxon>
        <taxon>Oceanospirillaceae</taxon>
        <taxon>Marinobacterium</taxon>
    </lineage>
</organism>
<name>A0ABY5HKV4_9GAMM</name>
<dbReference type="RefSeq" id="WP_255855069.1">
    <property type="nucleotide sequence ID" value="NZ_CP073347.1"/>
</dbReference>
<dbReference type="EMBL" id="CP073347">
    <property type="protein sequence ID" value="UTW12925.1"/>
    <property type="molecule type" value="Genomic_DNA"/>
</dbReference>
<dbReference type="Proteomes" id="UP001058461">
    <property type="component" value="Chromosome"/>
</dbReference>
<evidence type="ECO:0000313" key="2">
    <source>
        <dbReference type="Proteomes" id="UP001058461"/>
    </source>
</evidence>
<gene>
    <name evidence="1" type="ORF">KDW95_04425</name>
</gene>
<sequence length="76" mass="8226">MANIWKTFEGLLPNDSLTLGTVQTVNSDGTSTVELLDGARVRAVGQNVAAGNKCYMKQSQIIQEAPNLPQSNMILY</sequence>
<proteinExistence type="predicted"/>